<evidence type="ECO:0000313" key="1">
    <source>
        <dbReference type="EMBL" id="KAK5610952.1"/>
    </source>
</evidence>
<dbReference type="Proteomes" id="UP001311232">
    <property type="component" value="Unassembled WGS sequence"/>
</dbReference>
<organism evidence="1 2">
    <name type="scientific">Crenichthys baileyi</name>
    <name type="common">White River springfish</name>
    <dbReference type="NCBI Taxonomy" id="28760"/>
    <lineage>
        <taxon>Eukaryota</taxon>
        <taxon>Metazoa</taxon>
        <taxon>Chordata</taxon>
        <taxon>Craniata</taxon>
        <taxon>Vertebrata</taxon>
        <taxon>Euteleostomi</taxon>
        <taxon>Actinopterygii</taxon>
        <taxon>Neopterygii</taxon>
        <taxon>Teleostei</taxon>
        <taxon>Neoteleostei</taxon>
        <taxon>Acanthomorphata</taxon>
        <taxon>Ovalentaria</taxon>
        <taxon>Atherinomorphae</taxon>
        <taxon>Cyprinodontiformes</taxon>
        <taxon>Goodeidae</taxon>
        <taxon>Crenichthys</taxon>
    </lineage>
</organism>
<proteinExistence type="predicted"/>
<sequence length="134" mass="14725">MSELRDCNDLTSEKSEMVRSICTLKSEFPSSESEISTGTLPKVGIMSWKVGATRPYPTSAFKMAATCISSKLTQLNVPASTCQWINSFLMDRQQQTVGDGWTFGKTPPPYTPLTILNNPGRLWITSGFLGTPIL</sequence>
<accession>A0AAV9RPY1</accession>
<gene>
    <name evidence="1" type="ORF">CRENBAI_023852</name>
</gene>
<protein>
    <submittedName>
        <fullName evidence="1">Uncharacterized protein</fullName>
    </submittedName>
</protein>
<keyword evidence="2" id="KW-1185">Reference proteome</keyword>
<reference evidence="1 2" key="1">
    <citation type="submission" date="2021-06" db="EMBL/GenBank/DDBJ databases">
        <authorList>
            <person name="Palmer J.M."/>
        </authorList>
    </citation>
    <scope>NUCLEOTIDE SEQUENCE [LARGE SCALE GENOMIC DNA]</scope>
    <source>
        <strain evidence="1 2">MEX-2019</strain>
        <tissue evidence="1">Muscle</tissue>
    </source>
</reference>
<comment type="caution">
    <text evidence="1">The sequence shown here is derived from an EMBL/GenBank/DDBJ whole genome shotgun (WGS) entry which is preliminary data.</text>
</comment>
<dbReference type="EMBL" id="JAHHUM010001513">
    <property type="protein sequence ID" value="KAK5610952.1"/>
    <property type="molecule type" value="Genomic_DNA"/>
</dbReference>
<evidence type="ECO:0000313" key="2">
    <source>
        <dbReference type="Proteomes" id="UP001311232"/>
    </source>
</evidence>
<name>A0AAV9RPY1_9TELE</name>
<dbReference type="AlphaFoldDB" id="A0AAV9RPY1"/>